<dbReference type="InterPro" id="IPR012677">
    <property type="entry name" value="Nucleotide-bd_a/b_plait_sf"/>
</dbReference>
<dbReference type="AlphaFoldDB" id="A0A9W7IZB5"/>
<protein>
    <submittedName>
        <fullName evidence="7">MEI2-like protein 1</fullName>
    </submittedName>
</protein>
<feature type="compositionally biased region" description="Low complexity" evidence="5">
    <location>
        <begin position="901"/>
        <end position="926"/>
    </location>
</feature>
<sequence>MPSETMDLQSLSSPSIFSDDIRFPSERQVGFWKLDTVLDQQACKKLVTPSTMEKIIPVESQITRYMDNDQPFTKQHQKANLCVNSRTVGAERVMNQSLKSSKHISGEIGFHSAEGNKVNTMTSPFENSIFSSSFSEFFTRKLNLSSDNALYGNSIDTIASSHYEEDEPFESLEELEAQTIGNLLPDDDDLFSGVTEGLDFVVQPNVAEDTEELDVFSSVGGMDLGDDGPTVVRKNEKSHLGLFNGLAGEYPSRTLFVRNINSDVEDSELKALFEQYGDIRALDTACKHRGFVMISYFDIRAAQKAMDALQGRPLRCRKLDIRYPIPKENPSEDRNQGTLVVCNLVSTVSNDEIRRIFGAHGEIKEIYETPKKIQHKFIEFYDVRAAEAALHALNKSEIAGNQVEVELSHPESSRRCSLSFSSCSSMQPLPSAQQDECSRYEHQYSPSNDANLEISMTAVGPNSSNNMDVGTTSGLNSAIKVPFSESTIPHGISPSVSYGLTSTVRMGSIDHQSVIGESGHLQMKLDVQGAPALYPHPLPEYQIGLSRAVHSNSSGPWAANIISKPLEIIDNKPLSRIGSTGNLFEFSNAGFRSAGNESHLFPGHPYSWSNSYHPEPPSMTWPNSPPLVNGIYAAHPTAQLHRVPTTHTLNTGLPVINYHVGSAPTLNPSLWDRRHAYGGESPNTGFHPGSLGSMRGPLLFHSRYSVYNGRGQNIPITRSADSPHEHARSRRNEGSMNHAEKKQYELDIERIIRGEDKRTTLMLKNIPNKYTSKMLLAAIDERGGGIYDFVYLPIDFKNKCNVGYAFINMIEPSQVNTFYQAFNGKKWEKFNSEKVASLAYARIQGKAALIAHFQNSSLMNEDKRCRPILFNTDGPNAGDQVPFPVGANVRTRPGKARSADNEGNNPESPSSSENEETCSSTSKGSD</sequence>
<evidence type="ECO:0000313" key="7">
    <source>
        <dbReference type="EMBL" id="GMJ05511.1"/>
    </source>
</evidence>
<dbReference type="CDD" id="cd12531">
    <property type="entry name" value="RRM3_MEI2_like"/>
    <property type="match status" value="1"/>
</dbReference>
<dbReference type="InterPro" id="IPR007201">
    <property type="entry name" value="Mei2-like_Rrm_C"/>
</dbReference>
<evidence type="ECO:0000313" key="8">
    <source>
        <dbReference type="Proteomes" id="UP001165190"/>
    </source>
</evidence>
<dbReference type="Pfam" id="PF04059">
    <property type="entry name" value="RRM_2"/>
    <property type="match status" value="1"/>
</dbReference>
<dbReference type="InterPro" id="IPR000504">
    <property type="entry name" value="RRM_dom"/>
</dbReference>
<evidence type="ECO:0000259" key="6">
    <source>
        <dbReference type="PROSITE" id="PS50102"/>
    </source>
</evidence>
<dbReference type="InterPro" id="IPR034454">
    <property type="entry name" value="MEI2-like_RRM3"/>
</dbReference>
<name>A0A9W7IZB5_HIBTR</name>
<dbReference type="InterPro" id="IPR034453">
    <property type="entry name" value="MEI2-like_RRM1"/>
</dbReference>
<evidence type="ECO:0000256" key="5">
    <source>
        <dbReference type="SAM" id="MobiDB-lite"/>
    </source>
</evidence>
<dbReference type="Pfam" id="PF00076">
    <property type="entry name" value="RRM_1"/>
    <property type="match status" value="2"/>
</dbReference>
<proteinExistence type="predicted"/>
<evidence type="ECO:0000256" key="1">
    <source>
        <dbReference type="ARBA" id="ARBA00022737"/>
    </source>
</evidence>
<keyword evidence="8" id="KW-1185">Reference proteome</keyword>
<evidence type="ECO:0000256" key="4">
    <source>
        <dbReference type="PROSITE-ProRule" id="PRU00176"/>
    </source>
</evidence>
<organism evidence="7 8">
    <name type="scientific">Hibiscus trionum</name>
    <name type="common">Flower of an hour</name>
    <dbReference type="NCBI Taxonomy" id="183268"/>
    <lineage>
        <taxon>Eukaryota</taxon>
        <taxon>Viridiplantae</taxon>
        <taxon>Streptophyta</taxon>
        <taxon>Embryophyta</taxon>
        <taxon>Tracheophyta</taxon>
        <taxon>Spermatophyta</taxon>
        <taxon>Magnoliopsida</taxon>
        <taxon>eudicotyledons</taxon>
        <taxon>Gunneridae</taxon>
        <taxon>Pentapetalae</taxon>
        <taxon>rosids</taxon>
        <taxon>malvids</taxon>
        <taxon>Malvales</taxon>
        <taxon>Malvaceae</taxon>
        <taxon>Malvoideae</taxon>
        <taxon>Hibiscus</taxon>
    </lineage>
</organism>
<keyword evidence="1" id="KW-0677">Repeat</keyword>
<keyword evidence="2 4" id="KW-0694">RNA-binding</keyword>
<dbReference type="InterPro" id="IPR035979">
    <property type="entry name" value="RBD_domain_sf"/>
</dbReference>
<dbReference type="OrthoDB" id="417481at2759"/>
<feature type="domain" description="RRM" evidence="6">
    <location>
        <begin position="337"/>
        <end position="410"/>
    </location>
</feature>
<dbReference type="PROSITE" id="PS50102">
    <property type="entry name" value="RRM"/>
    <property type="match status" value="2"/>
</dbReference>
<dbReference type="SMART" id="SM00360">
    <property type="entry name" value="RRM"/>
    <property type="match status" value="3"/>
</dbReference>
<dbReference type="Gene3D" id="3.30.70.330">
    <property type="match status" value="3"/>
</dbReference>
<feature type="region of interest" description="Disordered" evidence="5">
    <location>
        <begin position="870"/>
        <end position="926"/>
    </location>
</feature>
<dbReference type="Proteomes" id="UP001165190">
    <property type="component" value="Unassembled WGS sequence"/>
</dbReference>
<dbReference type="CDD" id="cd12524">
    <property type="entry name" value="RRM1_MEI2_like"/>
    <property type="match status" value="1"/>
</dbReference>
<comment type="caution">
    <text evidence="7">The sequence shown here is derived from an EMBL/GenBank/DDBJ whole genome shotgun (WGS) entry which is preliminary data.</text>
</comment>
<keyword evidence="3" id="KW-0469">Meiosis</keyword>
<dbReference type="PANTHER" id="PTHR23189">
    <property type="entry name" value="RNA RECOGNITION MOTIF-CONTAINING"/>
    <property type="match status" value="1"/>
</dbReference>
<accession>A0A9W7IZB5</accession>
<dbReference type="EMBL" id="BSYR01000044">
    <property type="protein sequence ID" value="GMJ05511.1"/>
    <property type="molecule type" value="Genomic_DNA"/>
</dbReference>
<feature type="region of interest" description="Disordered" evidence="5">
    <location>
        <begin position="714"/>
        <end position="740"/>
    </location>
</feature>
<dbReference type="FunFam" id="3.30.70.330:FF:000349">
    <property type="entry name" value="Protein MEI2-like 1"/>
    <property type="match status" value="1"/>
</dbReference>
<feature type="domain" description="RRM" evidence="6">
    <location>
        <begin position="253"/>
        <end position="326"/>
    </location>
</feature>
<dbReference type="GO" id="GO:0051321">
    <property type="term" value="P:meiotic cell cycle"/>
    <property type="evidence" value="ECO:0007669"/>
    <property type="project" value="UniProtKB-KW"/>
</dbReference>
<gene>
    <name evidence="7" type="ORF">HRI_004220300</name>
</gene>
<evidence type="ECO:0000256" key="2">
    <source>
        <dbReference type="ARBA" id="ARBA00022884"/>
    </source>
</evidence>
<dbReference type="SUPFAM" id="SSF54928">
    <property type="entry name" value="RNA-binding domain, RBD"/>
    <property type="match status" value="2"/>
</dbReference>
<reference evidence="7" key="1">
    <citation type="submission" date="2023-05" db="EMBL/GenBank/DDBJ databases">
        <title>Genome and transcriptome analyses reveal genes involved in the formation of fine ridges on petal epidermal cells in Hibiscus trionum.</title>
        <authorList>
            <person name="Koshimizu S."/>
            <person name="Masuda S."/>
            <person name="Ishii T."/>
            <person name="Shirasu K."/>
            <person name="Hoshino A."/>
            <person name="Arita M."/>
        </authorList>
    </citation>
    <scope>NUCLEOTIDE SEQUENCE</scope>
    <source>
        <strain evidence="7">Hamamatsu line</strain>
    </source>
</reference>
<evidence type="ECO:0000256" key="3">
    <source>
        <dbReference type="ARBA" id="ARBA00023254"/>
    </source>
</evidence>
<feature type="compositionally biased region" description="Basic and acidic residues" evidence="5">
    <location>
        <begin position="721"/>
        <end position="740"/>
    </location>
</feature>
<dbReference type="FunFam" id="3.30.70.330:FF:000101">
    <property type="entry name" value="Protein MEI2-like 1"/>
    <property type="match status" value="1"/>
</dbReference>
<dbReference type="GO" id="GO:0003729">
    <property type="term" value="F:mRNA binding"/>
    <property type="evidence" value="ECO:0007669"/>
    <property type="project" value="UniProtKB-ARBA"/>
</dbReference>